<dbReference type="EMBL" id="BGZK01000049">
    <property type="protein sequence ID" value="GBP12111.1"/>
    <property type="molecule type" value="Genomic_DNA"/>
</dbReference>
<protein>
    <submittedName>
        <fullName evidence="2">Uncharacterized protein</fullName>
    </submittedName>
</protein>
<organism evidence="2 3">
    <name type="scientific">Eumeta variegata</name>
    <name type="common">Bagworm moth</name>
    <name type="synonym">Eumeta japonica</name>
    <dbReference type="NCBI Taxonomy" id="151549"/>
    <lineage>
        <taxon>Eukaryota</taxon>
        <taxon>Metazoa</taxon>
        <taxon>Ecdysozoa</taxon>
        <taxon>Arthropoda</taxon>
        <taxon>Hexapoda</taxon>
        <taxon>Insecta</taxon>
        <taxon>Pterygota</taxon>
        <taxon>Neoptera</taxon>
        <taxon>Endopterygota</taxon>
        <taxon>Lepidoptera</taxon>
        <taxon>Glossata</taxon>
        <taxon>Ditrysia</taxon>
        <taxon>Tineoidea</taxon>
        <taxon>Psychidae</taxon>
        <taxon>Oiketicinae</taxon>
        <taxon>Eumeta</taxon>
    </lineage>
</organism>
<reference evidence="2 3" key="1">
    <citation type="journal article" date="2019" name="Commun. Biol.">
        <title>The bagworm genome reveals a unique fibroin gene that provides high tensile strength.</title>
        <authorList>
            <person name="Kono N."/>
            <person name="Nakamura H."/>
            <person name="Ohtoshi R."/>
            <person name="Tomita M."/>
            <person name="Numata K."/>
            <person name="Arakawa K."/>
        </authorList>
    </citation>
    <scope>NUCLEOTIDE SEQUENCE [LARGE SCALE GENOMIC DNA]</scope>
</reference>
<feature type="compositionally biased region" description="Basic and acidic residues" evidence="1">
    <location>
        <begin position="226"/>
        <end position="236"/>
    </location>
</feature>
<accession>A0A4C1TFN6</accession>
<evidence type="ECO:0000313" key="3">
    <source>
        <dbReference type="Proteomes" id="UP000299102"/>
    </source>
</evidence>
<feature type="region of interest" description="Disordered" evidence="1">
    <location>
        <begin position="1"/>
        <end position="24"/>
    </location>
</feature>
<dbReference type="AlphaFoldDB" id="A0A4C1TFN6"/>
<dbReference type="OrthoDB" id="6434680at2759"/>
<gene>
    <name evidence="2" type="ORF">EVAR_5934_1</name>
</gene>
<keyword evidence="3" id="KW-1185">Reference proteome</keyword>
<evidence type="ECO:0000313" key="2">
    <source>
        <dbReference type="EMBL" id="GBP12111.1"/>
    </source>
</evidence>
<comment type="caution">
    <text evidence="2">The sequence shown here is derived from an EMBL/GenBank/DDBJ whole genome shotgun (WGS) entry which is preliminary data.</text>
</comment>
<name>A0A4C1TFN6_EUMVA</name>
<proteinExistence type="predicted"/>
<feature type="region of interest" description="Disordered" evidence="1">
    <location>
        <begin position="223"/>
        <end position="243"/>
    </location>
</feature>
<dbReference type="Proteomes" id="UP000299102">
    <property type="component" value="Unassembled WGS sequence"/>
</dbReference>
<sequence>MSIEDIEDASYQVDQKRAGPRPQHTGITKYYRSTALGRGLVPRKQGLWNGGRWIIDRDCLAESYAATALAQARFARIEAEVLSDEDEEEDRFVNKFKYAEDWLNKIERAAPLVVHLEVTHLVARSAATLVTLENTTRLRQSLKGVARETINEQFCGGADSNIILELLERRCGRPDIFVTAKIEKLRKVLKCSENPSAICAFSTTVSNVVSTIKDLKKAHMLIRRSQNGERSTKENDSEGVSHPGKKLSVAYVTVTILCDVSVKIRGLQEEDEYVMSARIFGNLKLSPQTVEKSTLDACHHLSDIVDQLEYKNATLTLLIGQDNWALKVSNEVRTGPRHLPTAPRTNLV</sequence>
<evidence type="ECO:0000256" key="1">
    <source>
        <dbReference type="SAM" id="MobiDB-lite"/>
    </source>
</evidence>